<dbReference type="PANTHER" id="PTHR34216">
    <property type="match status" value="1"/>
</dbReference>
<dbReference type="EMBL" id="AP022563">
    <property type="protein sequence ID" value="BBX20091.1"/>
    <property type="molecule type" value="Genomic_DNA"/>
</dbReference>
<dbReference type="PANTHER" id="PTHR34216:SF3">
    <property type="entry name" value="POLY-BETA-1,6-N-ACETYL-D-GLUCOSAMINE N-DEACETYLASE"/>
    <property type="match status" value="1"/>
</dbReference>
<dbReference type="RefSeq" id="WP_098003231.1">
    <property type="nucleotide sequence ID" value="NZ_AP022563.1"/>
</dbReference>
<dbReference type="GO" id="GO:0005576">
    <property type="term" value="C:extracellular region"/>
    <property type="evidence" value="ECO:0007669"/>
    <property type="project" value="UniProtKB-SubCell"/>
</dbReference>
<dbReference type="OrthoDB" id="9782872at2"/>
<name>A0A7I7K9A4_9MYCO</name>
<dbReference type="CDD" id="cd10918">
    <property type="entry name" value="CE4_NodB_like_5s_6s"/>
    <property type="match status" value="1"/>
</dbReference>
<dbReference type="SUPFAM" id="SSF88713">
    <property type="entry name" value="Glycoside hydrolase/deacetylase"/>
    <property type="match status" value="1"/>
</dbReference>
<dbReference type="PROSITE" id="PS51677">
    <property type="entry name" value="NODB"/>
    <property type="match status" value="1"/>
</dbReference>
<evidence type="ECO:0000313" key="4">
    <source>
        <dbReference type="Proteomes" id="UP000467006"/>
    </source>
</evidence>
<proteinExistence type="predicted"/>
<keyword evidence="2" id="KW-0732">Signal</keyword>
<evidence type="ECO:0000256" key="2">
    <source>
        <dbReference type="ARBA" id="ARBA00022729"/>
    </source>
</evidence>
<dbReference type="AlphaFoldDB" id="A0A7I7K9A4"/>
<dbReference type="Proteomes" id="UP000467006">
    <property type="component" value="Chromosome"/>
</dbReference>
<dbReference type="InterPro" id="IPR002509">
    <property type="entry name" value="NODB_dom"/>
</dbReference>
<dbReference type="Pfam" id="PF01522">
    <property type="entry name" value="Polysacc_deac_1"/>
    <property type="match status" value="1"/>
</dbReference>
<dbReference type="InterPro" id="IPR051398">
    <property type="entry name" value="Polysacch_Deacetylase"/>
</dbReference>
<dbReference type="GO" id="GO:0016810">
    <property type="term" value="F:hydrolase activity, acting on carbon-nitrogen (but not peptide) bonds"/>
    <property type="evidence" value="ECO:0007669"/>
    <property type="project" value="InterPro"/>
</dbReference>
<comment type="subcellular location">
    <subcellularLocation>
        <location evidence="1">Secreted</location>
    </subcellularLocation>
</comment>
<evidence type="ECO:0000313" key="3">
    <source>
        <dbReference type="EMBL" id="BBX20091.1"/>
    </source>
</evidence>
<keyword evidence="4" id="KW-1185">Reference proteome</keyword>
<sequence>MRVIPVLLYHAVTDDPAGWLAPFTVTPKTFARHVDIIMGSGRTAITVTELCSGLAGRTALPSRPVVITFDDGFADFFSAAQYLASHRLPSTLYVCTGGLRGRGPRPVDLALPPADMLDWSQLAELGDLGVEVGAHTHHHPQLDLMREEAAVDEIRRSKASLEDSLGFEVPSFAYPHGFHSGATRRAVAAAGHTSAAAVMDALCPDRADVYALPRLTVRATTSSARLAQWLTGGGARTAPDGERLRTGAWRMYRRLRGARSTRGVFVTGNKPAYHMSEPETHPSTKGKS</sequence>
<protein>
    <submittedName>
        <fullName evidence="3">Polysaccharide deacetylase</fullName>
    </submittedName>
</protein>
<accession>A0A7I7K9A4</accession>
<gene>
    <name evidence="3" type="ORF">MDUV_49510</name>
</gene>
<dbReference type="InterPro" id="IPR011330">
    <property type="entry name" value="Glyco_hydro/deAcase_b/a-brl"/>
</dbReference>
<evidence type="ECO:0000256" key="1">
    <source>
        <dbReference type="ARBA" id="ARBA00004613"/>
    </source>
</evidence>
<dbReference type="Gene3D" id="3.20.20.370">
    <property type="entry name" value="Glycoside hydrolase/deacetylase"/>
    <property type="match status" value="1"/>
</dbReference>
<dbReference type="GO" id="GO:0005975">
    <property type="term" value="P:carbohydrate metabolic process"/>
    <property type="evidence" value="ECO:0007669"/>
    <property type="project" value="InterPro"/>
</dbReference>
<dbReference type="KEGG" id="mdu:MDUV_49510"/>
<organism evidence="3 4">
    <name type="scientific">Mycolicibacterium duvalii</name>
    <dbReference type="NCBI Taxonomy" id="39688"/>
    <lineage>
        <taxon>Bacteria</taxon>
        <taxon>Bacillati</taxon>
        <taxon>Actinomycetota</taxon>
        <taxon>Actinomycetes</taxon>
        <taxon>Mycobacteriales</taxon>
        <taxon>Mycobacteriaceae</taxon>
        <taxon>Mycolicibacterium</taxon>
    </lineage>
</organism>
<reference evidence="3 4" key="1">
    <citation type="journal article" date="2019" name="Emerg. Microbes Infect.">
        <title>Comprehensive subspecies identification of 175 nontuberculous mycobacteria species based on 7547 genomic profiles.</title>
        <authorList>
            <person name="Matsumoto Y."/>
            <person name="Kinjo T."/>
            <person name="Motooka D."/>
            <person name="Nabeya D."/>
            <person name="Jung N."/>
            <person name="Uechi K."/>
            <person name="Horii T."/>
            <person name="Iida T."/>
            <person name="Fujita J."/>
            <person name="Nakamura S."/>
        </authorList>
    </citation>
    <scope>NUCLEOTIDE SEQUENCE [LARGE SCALE GENOMIC DNA]</scope>
    <source>
        <strain evidence="3 4">JCM 6396</strain>
    </source>
</reference>